<keyword evidence="4" id="KW-1185">Reference proteome</keyword>
<evidence type="ECO:0000256" key="1">
    <source>
        <dbReference type="SAM" id="MobiDB-lite"/>
    </source>
</evidence>
<dbReference type="HOGENOM" id="CLU_1455728_0_0_1"/>
<feature type="transmembrane region" description="Helical" evidence="2">
    <location>
        <begin position="105"/>
        <end position="121"/>
    </location>
</feature>
<proteinExistence type="predicted"/>
<keyword evidence="2" id="KW-0812">Transmembrane</keyword>
<keyword evidence="2" id="KW-1133">Transmembrane helix</keyword>
<keyword evidence="2" id="KW-0472">Membrane</keyword>
<reference evidence="3" key="1">
    <citation type="submission" date="2007-07" db="EMBL/GenBank/DDBJ databases">
        <title>PCAP assembly of the Caenorhabditis remanei genome.</title>
        <authorList>
            <consortium name="The Caenorhabditis remanei Sequencing Consortium"/>
            <person name="Wilson R.K."/>
        </authorList>
    </citation>
    <scope>NUCLEOTIDE SEQUENCE [LARGE SCALE GENOMIC DNA]</scope>
    <source>
        <strain evidence="3">PB4641</strain>
    </source>
</reference>
<name>E3LS07_CAERE</name>
<dbReference type="RefSeq" id="XP_003112965.2">
    <property type="nucleotide sequence ID" value="XM_003112917.2"/>
</dbReference>
<dbReference type="AlphaFoldDB" id="E3LS07"/>
<feature type="transmembrane region" description="Helical" evidence="2">
    <location>
        <begin position="73"/>
        <end position="93"/>
    </location>
</feature>
<dbReference type="InParanoid" id="E3LS07"/>
<feature type="transmembrane region" description="Helical" evidence="2">
    <location>
        <begin position="41"/>
        <end position="61"/>
    </location>
</feature>
<feature type="region of interest" description="Disordered" evidence="1">
    <location>
        <begin position="1"/>
        <end position="21"/>
    </location>
</feature>
<gene>
    <name evidence="3" type="ORF">CRE_25517</name>
</gene>
<dbReference type="EMBL" id="DS268414">
    <property type="protein sequence ID" value="EFP09219.1"/>
    <property type="molecule type" value="Genomic_DNA"/>
</dbReference>
<evidence type="ECO:0000313" key="3">
    <source>
        <dbReference type="EMBL" id="EFP09219.1"/>
    </source>
</evidence>
<feature type="compositionally biased region" description="Basic and acidic residues" evidence="1">
    <location>
        <begin position="1"/>
        <end position="19"/>
    </location>
</feature>
<dbReference type="GeneID" id="9818494"/>
<dbReference type="KEGG" id="crq:GCK72_009577"/>
<evidence type="ECO:0000256" key="2">
    <source>
        <dbReference type="SAM" id="Phobius"/>
    </source>
</evidence>
<dbReference type="Proteomes" id="UP000008281">
    <property type="component" value="Unassembled WGS sequence"/>
</dbReference>
<accession>E3LS07</accession>
<evidence type="ECO:0000313" key="4">
    <source>
        <dbReference type="Proteomes" id="UP000008281"/>
    </source>
</evidence>
<organism evidence="4">
    <name type="scientific">Caenorhabditis remanei</name>
    <name type="common">Caenorhabditis vulgaris</name>
    <dbReference type="NCBI Taxonomy" id="31234"/>
    <lineage>
        <taxon>Eukaryota</taxon>
        <taxon>Metazoa</taxon>
        <taxon>Ecdysozoa</taxon>
        <taxon>Nematoda</taxon>
        <taxon>Chromadorea</taxon>
        <taxon>Rhabditida</taxon>
        <taxon>Rhabditina</taxon>
        <taxon>Rhabditomorpha</taxon>
        <taxon>Rhabditoidea</taxon>
        <taxon>Rhabditidae</taxon>
        <taxon>Peloderinae</taxon>
        <taxon>Caenorhabditis</taxon>
    </lineage>
</organism>
<protein>
    <submittedName>
        <fullName evidence="3">Uncharacterized protein</fullName>
    </submittedName>
</protein>
<sequence length="186" mass="21609">MKSPPEDKDPPPAYKETETKNPYSKSEKLIFSSQLTIFERVAGYCICMEWFGFLIMIVQFASIHKYIADELDLCITMVIFFLIVSMGFFPKFTSNFVARLSKTGAHVYTILGLIYFTRVFLQLPETGKWRELSRKVEEVYAHFISFTMLAIQFHIFKCVHFAIELVQEIEAEKKAMNSKKKDTSIV</sequence>
<dbReference type="CTD" id="9818494"/>